<protein>
    <recommendedName>
        <fullName evidence="3">SGNH hydrolase-type esterase domain-containing protein</fullName>
    </recommendedName>
</protein>
<organism evidence="1 2">
    <name type="scientific">Blyttiomyces helicus</name>
    <dbReference type="NCBI Taxonomy" id="388810"/>
    <lineage>
        <taxon>Eukaryota</taxon>
        <taxon>Fungi</taxon>
        <taxon>Fungi incertae sedis</taxon>
        <taxon>Chytridiomycota</taxon>
        <taxon>Chytridiomycota incertae sedis</taxon>
        <taxon>Chytridiomycetes</taxon>
        <taxon>Chytridiomycetes incertae sedis</taxon>
        <taxon>Blyttiomyces</taxon>
    </lineage>
</organism>
<dbReference type="InterPro" id="IPR036514">
    <property type="entry name" value="SGNH_hydro_sf"/>
</dbReference>
<dbReference type="SUPFAM" id="SSF52266">
    <property type="entry name" value="SGNH hydrolase"/>
    <property type="match status" value="1"/>
</dbReference>
<evidence type="ECO:0000313" key="2">
    <source>
        <dbReference type="Proteomes" id="UP000269721"/>
    </source>
</evidence>
<dbReference type="OrthoDB" id="1600564at2759"/>
<proteinExistence type="predicted"/>
<dbReference type="Proteomes" id="UP000269721">
    <property type="component" value="Unassembled WGS sequence"/>
</dbReference>
<feature type="non-terminal residue" evidence="1">
    <location>
        <position position="1"/>
    </location>
</feature>
<evidence type="ECO:0000313" key="1">
    <source>
        <dbReference type="EMBL" id="RKO91378.1"/>
    </source>
</evidence>
<dbReference type="AlphaFoldDB" id="A0A4P9WIU9"/>
<dbReference type="Gene3D" id="3.40.50.1110">
    <property type="entry name" value="SGNH hydrolase"/>
    <property type="match status" value="1"/>
</dbReference>
<accession>A0A4P9WIU9</accession>
<gene>
    <name evidence="1" type="ORF">BDK51DRAFT_43935</name>
</gene>
<keyword evidence="2" id="KW-1185">Reference proteome</keyword>
<name>A0A4P9WIU9_9FUNG</name>
<evidence type="ECO:0008006" key="3">
    <source>
        <dbReference type="Google" id="ProtNLM"/>
    </source>
</evidence>
<sequence length="105" mass="11551">LFANITTDFNAAIVTRVAAFHHPATVVHVFDVNAVYKHHVFPKFTAPDASNACLNATSLVVCDDPDKHIYWDVFHPTRVVHEVIGRAFAEFVREHGASAAYGGGY</sequence>
<dbReference type="EMBL" id="KZ995095">
    <property type="protein sequence ID" value="RKO91378.1"/>
    <property type="molecule type" value="Genomic_DNA"/>
</dbReference>
<reference evidence="2" key="1">
    <citation type="journal article" date="2018" name="Nat. Microbiol.">
        <title>Leveraging single-cell genomics to expand the fungal tree of life.</title>
        <authorList>
            <person name="Ahrendt S.R."/>
            <person name="Quandt C.A."/>
            <person name="Ciobanu D."/>
            <person name="Clum A."/>
            <person name="Salamov A."/>
            <person name="Andreopoulos B."/>
            <person name="Cheng J.F."/>
            <person name="Woyke T."/>
            <person name="Pelin A."/>
            <person name="Henrissat B."/>
            <person name="Reynolds N.K."/>
            <person name="Benny G.L."/>
            <person name="Smith M.E."/>
            <person name="James T.Y."/>
            <person name="Grigoriev I.V."/>
        </authorList>
    </citation>
    <scope>NUCLEOTIDE SEQUENCE [LARGE SCALE GENOMIC DNA]</scope>
</reference>